<dbReference type="RefSeq" id="WP_161725574.1">
    <property type="nucleotide sequence ID" value="NZ_JAAAXI010000021.1"/>
</dbReference>
<dbReference type="Proteomes" id="UP000818323">
    <property type="component" value="Unassembled WGS sequence"/>
</dbReference>
<name>A0ABW9Z3T9_9HYPH</name>
<accession>A0ABW9Z3T9</accession>
<dbReference type="EMBL" id="JAAAXJ010000018">
    <property type="protein sequence ID" value="NBJ26747.1"/>
    <property type="molecule type" value="Genomic_DNA"/>
</dbReference>
<evidence type="ECO:0000313" key="1">
    <source>
        <dbReference type="EMBL" id="NBJ26747.1"/>
    </source>
</evidence>
<organism evidence="1 2">
    <name type="scientific">Microvirga arsenatis</name>
    <dbReference type="NCBI Taxonomy" id="2692265"/>
    <lineage>
        <taxon>Bacteria</taxon>
        <taxon>Pseudomonadati</taxon>
        <taxon>Pseudomonadota</taxon>
        <taxon>Alphaproteobacteria</taxon>
        <taxon>Hyphomicrobiales</taxon>
        <taxon>Methylobacteriaceae</taxon>
        <taxon>Microvirga</taxon>
    </lineage>
</organism>
<protein>
    <submittedName>
        <fullName evidence="1">Uncharacterized protein</fullName>
    </submittedName>
</protein>
<sequence>MAKFPEGHRLFYAAEFGEPSDNVLRIAVVEAGAGDEPAMMQQSIVRLKDGLPADQADVTLPCLSGVPQCRR</sequence>
<reference evidence="1 2" key="1">
    <citation type="submission" date="2020-01" db="EMBL/GenBank/DDBJ databases">
        <title>Microvirga sp. nov., an arsenate reduction bacterium isolated from Tibet hotspring sediments.</title>
        <authorList>
            <person name="Yuan C.-G."/>
        </authorList>
    </citation>
    <scope>NUCLEOTIDE SEQUENCE [LARGE SCALE GENOMIC DNA]</scope>
    <source>
        <strain evidence="1 2">SYSU G3D203</strain>
    </source>
</reference>
<evidence type="ECO:0000313" key="2">
    <source>
        <dbReference type="Proteomes" id="UP000818323"/>
    </source>
</evidence>
<keyword evidence="2" id="KW-1185">Reference proteome</keyword>
<gene>
    <name evidence="1" type="ORF">GR303_20600</name>
</gene>
<comment type="caution">
    <text evidence="1">The sequence shown here is derived from an EMBL/GenBank/DDBJ whole genome shotgun (WGS) entry which is preliminary data.</text>
</comment>
<proteinExistence type="predicted"/>